<dbReference type="RefSeq" id="WP_381497824.1">
    <property type="nucleotide sequence ID" value="NZ_JBHUOM010000002.1"/>
</dbReference>
<gene>
    <name evidence="1" type="ORF">ACFS25_06635</name>
</gene>
<keyword evidence="2" id="KW-1185">Reference proteome</keyword>
<evidence type="ECO:0000313" key="1">
    <source>
        <dbReference type="EMBL" id="MFD2933452.1"/>
    </source>
</evidence>
<protein>
    <submittedName>
        <fullName evidence="1">Uncharacterized protein</fullName>
    </submittedName>
</protein>
<evidence type="ECO:0000313" key="2">
    <source>
        <dbReference type="Proteomes" id="UP001597512"/>
    </source>
</evidence>
<dbReference type="PROSITE" id="PS51257">
    <property type="entry name" value="PROKAR_LIPOPROTEIN"/>
    <property type="match status" value="1"/>
</dbReference>
<organism evidence="1 2">
    <name type="scientific">Spirosoma flavum</name>
    <dbReference type="NCBI Taxonomy" id="2048557"/>
    <lineage>
        <taxon>Bacteria</taxon>
        <taxon>Pseudomonadati</taxon>
        <taxon>Bacteroidota</taxon>
        <taxon>Cytophagia</taxon>
        <taxon>Cytophagales</taxon>
        <taxon>Cytophagaceae</taxon>
        <taxon>Spirosoma</taxon>
    </lineage>
</organism>
<dbReference type="Proteomes" id="UP001597512">
    <property type="component" value="Unassembled WGS sequence"/>
</dbReference>
<sequence>MIVKQKTGWLGLVKGIILSTATAALVSGCQDLKDIQQLDPLKGVVFKINYEPAPTTLQGLVIDAKTVEPLKVPVQISIFGPDASRVITYEGLATTTFVSAKADLFIGLKGSIPSAAKPAELRIVVDAPGYISSSIYLFVDQAKPAPFEIRLVKETTTPSGVIVKQDVVETSATGNVKSNESITTPIDASMANHVTLSIPAGTQLKDVKGQPVVGNLSTQVAAYSSQTEAALRTFPGGFTTRIKGDDQGNANVKGTFTTAGFVSIEIANSSSQKVTTFSQPVMVNVEVATSLINPETGQKIKSGDPIPVFSYAENTGEWTYERDVAVKQEGSSLQVTIPITHLSGYSLAFWTPSGTSCTAGGQWAITGKPDGKPVNWILYNGNQQYIANGSTSDNSIVFSQLTSGAAQLNLFSPDGKLIGTSTVNSICGNHTVSVTYPQNLVDLIVSVTASCENKPDLQISPSAWARYRKVGTSNWQQSFCTAGQGKLVGLEPSTDYEVGVDYNGFNSIVVNSGQTTSNKSIEIKLTNAISICQ</sequence>
<name>A0ABW6ADG9_9BACT</name>
<reference evidence="2" key="1">
    <citation type="journal article" date="2019" name="Int. J. Syst. Evol. Microbiol.">
        <title>The Global Catalogue of Microorganisms (GCM) 10K type strain sequencing project: providing services to taxonomists for standard genome sequencing and annotation.</title>
        <authorList>
            <consortium name="The Broad Institute Genomics Platform"/>
            <consortium name="The Broad Institute Genome Sequencing Center for Infectious Disease"/>
            <person name="Wu L."/>
            <person name="Ma J."/>
        </authorList>
    </citation>
    <scope>NUCLEOTIDE SEQUENCE [LARGE SCALE GENOMIC DNA]</scope>
    <source>
        <strain evidence="2">KCTC 52490</strain>
    </source>
</reference>
<comment type="caution">
    <text evidence="1">The sequence shown here is derived from an EMBL/GenBank/DDBJ whole genome shotgun (WGS) entry which is preliminary data.</text>
</comment>
<accession>A0ABW6ADG9</accession>
<proteinExistence type="predicted"/>
<dbReference type="EMBL" id="JBHUOM010000002">
    <property type="protein sequence ID" value="MFD2933452.1"/>
    <property type="molecule type" value="Genomic_DNA"/>
</dbReference>